<sequence length="469" mass="51425">MNTAGLPGSGGDGEAVQPRRSRSLTTRGSQKRDRSREHKAADSLWKWAAQLDLQKAERAMRQQGQGSTCKDSRKLARSSSNECAPLYYTLRDSVPTPPAPAPSPVEVEPATTSSRAEATTTPDEVKPVSSTHVHTALTESDQSKLGVPPEALQALNSSYTSLPSAAEEPVCVQKPWVCTQTGRRRRGPPEDFSHNRVPKKTDSPTSTITSTSNEKTGVSEELETSAHDTTEHGLPAPIMQLLAFEISADSAPDSAPSPPSPPVLRVGAASESHTMMVRSSMDTDFVREQQCIIHLCRTRLDMPSPNPETSPYDSRCGSPANHRSIAWCSLDLQQQSGNKHKKRVQFADSMGQELTCIKHFSCEEPSRALPVNTSSHLVLHTMLQKGDEPAEALICEQLLSELQLEELQTQERGTMLQDEPVPLCSHLWNTQVGPTTNQRLDAHSLSTSNCSSPREDEELSHRMRLDLLY</sequence>
<feature type="compositionally biased region" description="Low complexity" evidence="1">
    <location>
        <begin position="104"/>
        <end position="122"/>
    </location>
</feature>
<organism evidence="2 3">
    <name type="scientific">Pleurodeles waltl</name>
    <name type="common">Iberian ribbed newt</name>
    <dbReference type="NCBI Taxonomy" id="8319"/>
    <lineage>
        <taxon>Eukaryota</taxon>
        <taxon>Metazoa</taxon>
        <taxon>Chordata</taxon>
        <taxon>Craniata</taxon>
        <taxon>Vertebrata</taxon>
        <taxon>Euteleostomi</taxon>
        <taxon>Amphibia</taxon>
        <taxon>Batrachia</taxon>
        <taxon>Caudata</taxon>
        <taxon>Salamandroidea</taxon>
        <taxon>Salamandridae</taxon>
        <taxon>Pleurodelinae</taxon>
        <taxon>Pleurodeles</taxon>
    </lineage>
</organism>
<evidence type="ECO:0000313" key="3">
    <source>
        <dbReference type="Proteomes" id="UP001066276"/>
    </source>
</evidence>
<feature type="compositionally biased region" description="Basic and acidic residues" evidence="1">
    <location>
        <begin position="30"/>
        <end position="41"/>
    </location>
</feature>
<comment type="caution">
    <text evidence="2">The sequence shown here is derived from an EMBL/GenBank/DDBJ whole genome shotgun (WGS) entry which is preliminary data.</text>
</comment>
<feature type="compositionally biased region" description="Polar residues" evidence="1">
    <location>
        <begin position="128"/>
        <end position="140"/>
    </location>
</feature>
<evidence type="ECO:0000313" key="2">
    <source>
        <dbReference type="EMBL" id="KAJ1200728.1"/>
    </source>
</evidence>
<dbReference type="AlphaFoldDB" id="A0AAV7VHE4"/>
<protein>
    <submittedName>
        <fullName evidence="2">Uncharacterized protein</fullName>
    </submittedName>
</protein>
<accession>A0AAV7VHE4</accession>
<keyword evidence="3" id="KW-1185">Reference proteome</keyword>
<proteinExistence type="predicted"/>
<gene>
    <name evidence="2" type="ORF">NDU88_004549</name>
</gene>
<feature type="region of interest" description="Disordered" evidence="1">
    <location>
        <begin position="56"/>
        <end position="149"/>
    </location>
</feature>
<name>A0AAV7VHE4_PLEWA</name>
<evidence type="ECO:0000256" key="1">
    <source>
        <dbReference type="SAM" id="MobiDB-lite"/>
    </source>
</evidence>
<feature type="compositionally biased region" description="Low complexity" evidence="1">
    <location>
        <begin position="203"/>
        <end position="212"/>
    </location>
</feature>
<feature type="compositionally biased region" description="Basic and acidic residues" evidence="1">
    <location>
        <begin position="187"/>
        <end position="202"/>
    </location>
</feature>
<feature type="region of interest" description="Disordered" evidence="1">
    <location>
        <begin position="1"/>
        <end position="44"/>
    </location>
</feature>
<feature type="region of interest" description="Disordered" evidence="1">
    <location>
        <begin position="181"/>
        <end position="231"/>
    </location>
</feature>
<dbReference type="Proteomes" id="UP001066276">
    <property type="component" value="Chromosome 2_1"/>
</dbReference>
<reference evidence="2" key="1">
    <citation type="journal article" date="2022" name="bioRxiv">
        <title>Sequencing and chromosome-scale assembly of the giantPleurodeles waltlgenome.</title>
        <authorList>
            <person name="Brown T."/>
            <person name="Elewa A."/>
            <person name="Iarovenko S."/>
            <person name="Subramanian E."/>
            <person name="Araus A.J."/>
            <person name="Petzold A."/>
            <person name="Susuki M."/>
            <person name="Suzuki K.-i.T."/>
            <person name="Hayashi T."/>
            <person name="Toyoda A."/>
            <person name="Oliveira C."/>
            <person name="Osipova E."/>
            <person name="Leigh N.D."/>
            <person name="Simon A."/>
            <person name="Yun M.H."/>
        </authorList>
    </citation>
    <scope>NUCLEOTIDE SEQUENCE</scope>
    <source>
        <strain evidence="2">20211129_DDA</strain>
        <tissue evidence="2">Liver</tissue>
    </source>
</reference>
<dbReference type="EMBL" id="JANPWB010000003">
    <property type="protein sequence ID" value="KAJ1200728.1"/>
    <property type="molecule type" value="Genomic_DNA"/>
</dbReference>